<reference evidence="2" key="1">
    <citation type="submission" date="2021-02" db="EMBL/GenBank/DDBJ databases">
        <authorList>
            <person name="Nowell W R."/>
        </authorList>
    </citation>
    <scope>NUCLEOTIDE SEQUENCE</scope>
</reference>
<dbReference type="OrthoDB" id="10299979at2759"/>
<gene>
    <name evidence="1" type="ORF">IZO911_LOCUS40221</name>
    <name evidence="2" type="ORF">JYZ213_LOCUS42325</name>
    <name evidence="5" type="ORF">KXQ929_LOCUS24676</name>
    <name evidence="6" type="ORF">OKA104_LOCUS31161</name>
    <name evidence="4" type="ORF">OXD698_LOCUS20422</name>
    <name evidence="3" type="ORF">VCS650_LOCUS41210</name>
</gene>
<dbReference type="Proteomes" id="UP000663860">
    <property type="component" value="Unassembled WGS sequence"/>
</dbReference>
<evidence type="ECO:0000313" key="2">
    <source>
        <dbReference type="EMBL" id="CAF1480176.1"/>
    </source>
</evidence>
<accession>A0A815RPU2</accession>
<organism evidence="2 7">
    <name type="scientific">Adineta steineri</name>
    <dbReference type="NCBI Taxonomy" id="433720"/>
    <lineage>
        <taxon>Eukaryota</taxon>
        <taxon>Metazoa</taxon>
        <taxon>Spiralia</taxon>
        <taxon>Gnathifera</taxon>
        <taxon>Rotifera</taxon>
        <taxon>Eurotatoria</taxon>
        <taxon>Bdelloidea</taxon>
        <taxon>Adinetida</taxon>
        <taxon>Adinetidae</taxon>
        <taxon>Adineta</taxon>
    </lineage>
</organism>
<dbReference type="EMBL" id="CAJNOG010001927">
    <property type="protein sequence ID" value="CAF1480176.1"/>
    <property type="molecule type" value="Genomic_DNA"/>
</dbReference>
<dbReference type="EMBL" id="CAJNON010001723">
    <property type="protein sequence ID" value="CAF1481813.1"/>
    <property type="molecule type" value="Genomic_DNA"/>
</dbReference>
<evidence type="ECO:0000313" key="3">
    <source>
        <dbReference type="EMBL" id="CAF1481813.1"/>
    </source>
</evidence>
<comment type="caution">
    <text evidence="2">The sequence shown here is derived from an EMBL/GenBank/DDBJ whole genome shotgun (WGS) entry which is preliminary data.</text>
</comment>
<dbReference type="Proteomes" id="UP000663844">
    <property type="component" value="Unassembled WGS sequence"/>
</dbReference>
<dbReference type="Proteomes" id="UP000663868">
    <property type="component" value="Unassembled WGS sequence"/>
</dbReference>
<dbReference type="EMBL" id="CAJOAY010003475">
    <property type="protein sequence ID" value="CAF4024265.1"/>
    <property type="molecule type" value="Genomic_DNA"/>
</dbReference>
<evidence type="ECO:0000313" key="4">
    <source>
        <dbReference type="EMBL" id="CAF3836895.1"/>
    </source>
</evidence>
<proteinExistence type="predicted"/>
<sequence>MLFQDGRNNNNNNNNQTLIADKNNEYQTYQDFQQSAEQAQASAEEEVVMIPLEDVMHISYKCHFEKQIGGEAHADIDDQYFISENCCDRCCKNSNQVTAFKPNTIHTPDIPANRTVKYLTEELPIPESKENCRTRFCDTVCYDCRCWCCRKRKLIRRIKRTLRAADGYAERMITMTIVYNKYSNRDLASHARLITDEHQAMYYTENFEPKIELKFNLLNDRDIDPTRFDMTKRYAETLCRVVTQLKGVRDNYPSDYELQMILHQAQLGTFGEVYNEPTLQLSSGMTLPGTSDPQYQQLRYLRFNQRPYFSPRGAPAYRGFSPHSLIRSPSPRPFFRTPAPRRPLMLMYRQPYSATS</sequence>
<dbReference type="EMBL" id="CAJOAZ010001618">
    <property type="protein sequence ID" value="CAF3836895.1"/>
    <property type="molecule type" value="Genomic_DNA"/>
</dbReference>
<dbReference type="Proteomes" id="UP000663845">
    <property type="component" value="Unassembled WGS sequence"/>
</dbReference>
<dbReference type="EMBL" id="CAJNOE010001334">
    <property type="protein sequence ID" value="CAF1413571.1"/>
    <property type="molecule type" value="Genomic_DNA"/>
</dbReference>
<dbReference type="Proteomes" id="UP000663891">
    <property type="component" value="Unassembled WGS sequence"/>
</dbReference>
<evidence type="ECO:0000313" key="5">
    <source>
        <dbReference type="EMBL" id="CAF3934795.1"/>
    </source>
</evidence>
<name>A0A815RPU2_9BILA</name>
<evidence type="ECO:0000313" key="1">
    <source>
        <dbReference type="EMBL" id="CAF1413571.1"/>
    </source>
</evidence>
<dbReference type="AlphaFoldDB" id="A0A815RPU2"/>
<dbReference type="EMBL" id="CAJOBB010002067">
    <property type="protein sequence ID" value="CAF3934795.1"/>
    <property type="molecule type" value="Genomic_DNA"/>
</dbReference>
<evidence type="ECO:0000313" key="7">
    <source>
        <dbReference type="Proteomes" id="UP000663845"/>
    </source>
</evidence>
<evidence type="ECO:0000313" key="6">
    <source>
        <dbReference type="EMBL" id="CAF4024265.1"/>
    </source>
</evidence>
<protein>
    <submittedName>
        <fullName evidence="2">Uncharacterized protein</fullName>
    </submittedName>
</protein>
<dbReference type="Proteomes" id="UP000663881">
    <property type="component" value="Unassembled WGS sequence"/>
</dbReference>